<dbReference type="Proteomes" id="UP000679179">
    <property type="component" value="Unassembled WGS sequence"/>
</dbReference>
<dbReference type="AlphaFoldDB" id="A0A919RZA3"/>
<keyword evidence="2" id="KW-1185">Reference proteome</keyword>
<name>A0A919RZA3_9CLOT</name>
<comment type="caution">
    <text evidence="1">The sequence shown here is derived from an EMBL/GenBank/DDBJ whole genome shotgun (WGS) entry which is preliminary data.</text>
</comment>
<dbReference type="EMBL" id="BOPZ01000012">
    <property type="protein sequence ID" value="GIM29004.1"/>
    <property type="molecule type" value="Genomic_DNA"/>
</dbReference>
<proteinExistence type="predicted"/>
<evidence type="ECO:0000313" key="2">
    <source>
        <dbReference type="Proteomes" id="UP000679179"/>
    </source>
</evidence>
<organism evidence="1 2">
    <name type="scientific">Clostridium polyendosporum</name>
    <dbReference type="NCBI Taxonomy" id="69208"/>
    <lineage>
        <taxon>Bacteria</taxon>
        <taxon>Bacillati</taxon>
        <taxon>Bacillota</taxon>
        <taxon>Clostridia</taxon>
        <taxon>Eubacteriales</taxon>
        <taxon>Clostridiaceae</taxon>
        <taxon>Clostridium</taxon>
    </lineage>
</organism>
<protein>
    <submittedName>
        <fullName evidence="1">Uncharacterized protein</fullName>
    </submittedName>
</protein>
<dbReference type="RefSeq" id="WP_212903720.1">
    <property type="nucleotide sequence ID" value="NZ_BOPZ01000012.1"/>
</dbReference>
<evidence type="ECO:0000313" key="1">
    <source>
        <dbReference type="EMBL" id="GIM29004.1"/>
    </source>
</evidence>
<accession>A0A919RZA3</accession>
<gene>
    <name evidence="1" type="ORF">CPJCM30710_16700</name>
</gene>
<sequence length="108" mass="12729">MGESIFNFINESIKEFKQLGSDIKKELNEFKQQSFEDSEEQDELQEQNSKILDNNVEDVKTNSNQYEETGAIESIVEEINSTKLKQAIIYSEIINKPVCRRKRRILRR</sequence>
<reference evidence="1" key="1">
    <citation type="submission" date="2021-03" db="EMBL/GenBank/DDBJ databases">
        <title>Taxonomic study of Clostridium polyendosporum from meadow-gley soil under rice.</title>
        <authorList>
            <person name="Kobayashi H."/>
            <person name="Tanizawa Y."/>
            <person name="Yagura M."/>
        </authorList>
    </citation>
    <scope>NUCLEOTIDE SEQUENCE</scope>
    <source>
        <strain evidence="1">JCM 30710</strain>
    </source>
</reference>